<dbReference type="Gene3D" id="3.90.1480.20">
    <property type="entry name" value="Glycosyl transferase family 29"/>
    <property type="match status" value="1"/>
</dbReference>
<evidence type="ECO:0000256" key="8">
    <source>
        <dbReference type="ARBA" id="ARBA00023034"/>
    </source>
</evidence>
<accession>A0A553QCB5</accession>
<dbReference type="EMBL" id="SRMA01026118">
    <property type="protein sequence ID" value="TRY87562.1"/>
    <property type="molecule type" value="Genomic_DNA"/>
</dbReference>
<dbReference type="Pfam" id="PF00777">
    <property type="entry name" value="Glyco_transf_29"/>
    <property type="match status" value="1"/>
</dbReference>
<evidence type="ECO:0000313" key="13">
    <source>
        <dbReference type="Proteomes" id="UP000316079"/>
    </source>
</evidence>
<dbReference type="EMBL" id="SRMA01026118">
    <property type="protein sequence ID" value="TRY87563.1"/>
    <property type="molecule type" value="Genomic_DNA"/>
</dbReference>
<sequence length="336" mass="38738">MLLSSGSKEKSQFKLITSHDWSDRFNVFTMACCKKQLKTIFIVLLSTTICTVTINKFPYELIARSLMNNRIAEHMFHRDPCACVERCLAASRDPWFLELFRGDIPPLLSRENSNISDDIFNWWQGHYRDAGSHRCRTCAVVGNSGNLLGSKYGLLIDNHEFVMRMNKAPIEGFEKDVGSRTTHRIMYPETATHLDNSTHLLLLPFKTLDIQWVTSALSDGSIKRTRFKVIDKLRADKNKAMVMHPAFMYYVHNTWLHIGSQRSYPSTGFLVLMFALHVCDEISVFGFGANTKGTWHHYFESMPQKFRLTGHHPGQAEHEIISELQQRKLITLYTGW</sequence>
<evidence type="ECO:0000256" key="1">
    <source>
        <dbReference type="ARBA" id="ARBA00004323"/>
    </source>
</evidence>
<keyword evidence="10" id="KW-1015">Disulfide bond</keyword>
<keyword evidence="7" id="KW-1133">Transmembrane helix</keyword>
<dbReference type="AlphaFoldDB" id="A0A553QCB5"/>
<evidence type="ECO:0000256" key="2">
    <source>
        <dbReference type="ARBA" id="ARBA00006003"/>
    </source>
</evidence>
<dbReference type="InterPro" id="IPR001675">
    <property type="entry name" value="Glyco_trans_29"/>
</dbReference>
<evidence type="ECO:0000256" key="3">
    <source>
        <dbReference type="ARBA" id="ARBA00022676"/>
    </source>
</evidence>
<reference evidence="12" key="2">
    <citation type="submission" date="2019-04" db="EMBL/GenBank/DDBJ databases">
        <authorList>
            <person name="Kadobianskyi M."/>
            <person name="Schulze L."/>
            <person name="Schuelke M."/>
            <person name="Judkewitz B."/>
        </authorList>
    </citation>
    <scope>NUCLEOTIDE SEQUENCE</scope>
    <source>
        <strain evidence="12">Bolton</strain>
        <tissue evidence="12">Whole-body</tissue>
    </source>
</reference>
<evidence type="ECO:0000256" key="6">
    <source>
        <dbReference type="ARBA" id="ARBA00022968"/>
    </source>
</evidence>
<dbReference type="CDD" id="cd23966">
    <property type="entry name" value="GT29_ST3GAL1_2"/>
    <property type="match status" value="1"/>
</dbReference>
<dbReference type="InterPro" id="IPR038578">
    <property type="entry name" value="GT29-like_sf"/>
</dbReference>
<comment type="subcellular location">
    <subcellularLocation>
        <location evidence="1">Golgi apparatus membrane</location>
        <topology evidence="1">Single-pass type II membrane protein</topology>
    </subcellularLocation>
</comment>
<evidence type="ECO:0000256" key="5">
    <source>
        <dbReference type="ARBA" id="ARBA00022692"/>
    </source>
</evidence>
<evidence type="ECO:0000256" key="7">
    <source>
        <dbReference type="ARBA" id="ARBA00022989"/>
    </source>
</evidence>
<keyword evidence="3" id="KW-0328">Glycosyltransferase</keyword>
<keyword evidence="6" id="KW-0735">Signal-anchor</keyword>
<keyword evidence="13" id="KW-1185">Reference proteome</keyword>
<keyword evidence="4" id="KW-0808">Transferase</keyword>
<dbReference type="STRING" id="623744.A0A553QCB5"/>
<evidence type="ECO:0000256" key="4">
    <source>
        <dbReference type="ARBA" id="ARBA00022679"/>
    </source>
</evidence>
<dbReference type="GO" id="GO:0003836">
    <property type="term" value="F:beta-galactoside (CMP) alpha-2,3-sialyltransferase activity"/>
    <property type="evidence" value="ECO:0007669"/>
    <property type="project" value="TreeGrafter"/>
</dbReference>
<evidence type="ECO:0000256" key="10">
    <source>
        <dbReference type="ARBA" id="ARBA00023157"/>
    </source>
</evidence>
<evidence type="ECO:0000256" key="9">
    <source>
        <dbReference type="ARBA" id="ARBA00023136"/>
    </source>
</evidence>
<keyword evidence="5" id="KW-0812">Transmembrane</keyword>
<gene>
    <name evidence="12" type="ORF">DNTS_014524</name>
</gene>
<dbReference type="PANTHER" id="PTHR46032:SF6">
    <property type="entry name" value="CMP-N-ACETYLNEURAMINATE-BETA-GALACTOSAMIDE-ALPHA-2,3-SIALYLTRANSFERASE 1"/>
    <property type="match status" value="1"/>
</dbReference>
<keyword evidence="9" id="KW-0472">Membrane</keyword>
<comment type="similarity">
    <text evidence="2">Belongs to the glycosyltransferase 29 family.</text>
</comment>
<reference evidence="12 13" key="1">
    <citation type="journal article" date="2019" name="Sci. Data">
        <title>Hybrid genome assembly and annotation of Danionella translucida.</title>
        <authorList>
            <person name="Kadobianskyi M."/>
            <person name="Schulze L."/>
            <person name="Schuelke M."/>
            <person name="Judkewitz B."/>
        </authorList>
    </citation>
    <scope>NUCLEOTIDE SEQUENCE [LARGE SCALE GENOMIC DNA]</scope>
    <source>
        <strain evidence="12 13">Bolton</strain>
    </source>
</reference>
<protein>
    <recommendedName>
        <fullName evidence="14">ST3 beta-galactoside alpha-2,3-sialyltransferase 1</fullName>
    </recommendedName>
</protein>
<dbReference type="OrthoDB" id="10264956at2759"/>
<dbReference type="FunFam" id="3.90.1480.20:FF:000015">
    <property type="entry name" value="Lactosylceramide alpha-2,3-sialyltransferase"/>
    <property type="match status" value="1"/>
</dbReference>
<proteinExistence type="inferred from homology"/>
<keyword evidence="11" id="KW-0325">Glycoprotein</keyword>
<organism evidence="12 13">
    <name type="scientific">Danionella cerebrum</name>
    <dbReference type="NCBI Taxonomy" id="2873325"/>
    <lineage>
        <taxon>Eukaryota</taxon>
        <taxon>Metazoa</taxon>
        <taxon>Chordata</taxon>
        <taxon>Craniata</taxon>
        <taxon>Vertebrata</taxon>
        <taxon>Euteleostomi</taxon>
        <taxon>Actinopterygii</taxon>
        <taxon>Neopterygii</taxon>
        <taxon>Teleostei</taxon>
        <taxon>Ostariophysi</taxon>
        <taxon>Cypriniformes</taxon>
        <taxon>Danionidae</taxon>
        <taxon>Danioninae</taxon>
        <taxon>Danionella</taxon>
    </lineage>
</organism>
<evidence type="ECO:0008006" key="14">
    <source>
        <dbReference type="Google" id="ProtNLM"/>
    </source>
</evidence>
<dbReference type="Proteomes" id="UP000316079">
    <property type="component" value="Unassembled WGS sequence"/>
</dbReference>
<keyword evidence="8" id="KW-0333">Golgi apparatus</keyword>
<name>A0A553QCB5_9TELE</name>
<dbReference type="GO" id="GO:0097503">
    <property type="term" value="P:sialylation"/>
    <property type="evidence" value="ECO:0007669"/>
    <property type="project" value="TreeGrafter"/>
</dbReference>
<evidence type="ECO:0000313" key="12">
    <source>
        <dbReference type="EMBL" id="TRY87562.1"/>
    </source>
</evidence>
<dbReference type="GO" id="GO:0000139">
    <property type="term" value="C:Golgi membrane"/>
    <property type="evidence" value="ECO:0007669"/>
    <property type="project" value="UniProtKB-SubCell"/>
</dbReference>
<dbReference type="PANTHER" id="PTHR46032">
    <property type="entry name" value="ALPHA-2,3-SIALYLTRANSFERASE ST3GAL I ISOFORM X1"/>
    <property type="match status" value="1"/>
</dbReference>
<dbReference type="InterPro" id="IPR051757">
    <property type="entry name" value="Beta-gal_alpha2-3_sialyltrans"/>
</dbReference>
<comment type="caution">
    <text evidence="12">The sequence shown here is derived from an EMBL/GenBank/DDBJ whole genome shotgun (WGS) entry which is preliminary data.</text>
</comment>
<evidence type="ECO:0000256" key="11">
    <source>
        <dbReference type="ARBA" id="ARBA00023180"/>
    </source>
</evidence>